<proteinExistence type="predicted"/>
<organism evidence="2 3">
    <name type="scientific">Leptospirillum ferriphilum</name>
    <dbReference type="NCBI Taxonomy" id="178606"/>
    <lineage>
        <taxon>Bacteria</taxon>
        <taxon>Pseudomonadati</taxon>
        <taxon>Nitrospirota</taxon>
        <taxon>Nitrospiria</taxon>
        <taxon>Nitrospirales</taxon>
        <taxon>Nitrospiraceae</taxon>
        <taxon>Leptospirillum</taxon>
    </lineage>
</organism>
<dbReference type="AlphaFoldDB" id="A0A1V3SWD5"/>
<accession>A0A1V3SWD5</accession>
<evidence type="ECO:0000313" key="3">
    <source>
        <dbReference type="Proteomes" id="UP000188586"/>
    </source>
</evidence>
<dbReference type="Proteomes" id="UP000188586">
    <property type="component" value="Unassembled WGS sequence"/>
</dbReference>
<name>A0A1V3SWD5_9BACT</name>
<dbReference type="EMBL" id="MPOJ01000011">
    <property type="protein sequence ID" value="OOH72638.1"/>
    <property type="molecule type" value="Genomic_DNA"/>
</dbReference>
<evidence type="ECO:0000256" key="1">
    <source>
        <dbReference type="SAM" id="Phobius"/>
    </source>
</evidence>
<evidence type="ECO:0000313" key="2">
    <source>
        <dbReference type="EMBL" id="OOH72638.1"/>
    </source>
</evidence>
<dbReference type="RefSeq" id="WP_077304173.1">
    <property type="nucleotide sequence ID" value="NZ_MPOJ01000011.1"/>
</dbReference>
<keyword evidence="1" id="KW-0472">Membrane</keyword>
<gene>
    <name evidence="2" type="ORF">BOX24_06470</name>
</gene>
<protein>
    <submittedName>
        <fullName evidence="2">Uncharacterized protein</fullName>
    </submittedName>
</protein>
<sequence length="80" mass="9858">MAKKILKYMFKEIRETFTPKWWWLPLVILCFAFSYVQHKIVASEPPPPTFTYTPPKWNLLEKWLEQQKEKFDNLRQQRQA</sequence>
<comment type="caution">
    <text evidence="2">The sequence shown here is derived from an EMBL/GenBank/DDBJ whole genome shotgun (WGS) entry which is preliminary data.</text>
</comment>
<feature type="transmembrane region" description="Helical" evidence="1">
    <location>
        <begin position="21"/>
        <end position="38"/>
    </location>
</feature>
<keyword evidence="1" id="KW-1133">Transmembrane helix</keyword>
<reference evidence="2 3" key="1">
    <citation type="submission" date="2016-11" db="EMBL/GenBank/DDBJ databases">
        <title>Comparative genomics of co-occurring bacteria in distinct bioleaching systems unravels niche-specific adaptation.</title>
        <authorList>
            <person name="Zhang X."/>
            <person name="Liu X."/>
            <person name="Yin H."/>
        </authorList>
    </citation>
    <scope>NUCLEOTIDE SEQUENCE [LARGE SCALE GENOMIC DNA]</scope>
    <source>
        <strain evidence="2 3">DX</strain>
    </source>
</reference>
<keyword evidence="1" id="KW-0812">Transmembrane</keyword>